<protein>
    <recommendedName>
        <fullName evidence="1">Endoplasmic reticulum junction formation protein lunapark</fullName>
    </recommendedName>
</protein>
<feature type="compositionally biased region" description="Polar residues" evidence="2">
    <location>
        <begin position="201"/>
        <end position="214"/>
    </location>
</feature>
<evidence type="ECO:0000313" key="4">
    <source>
        <dbReference type="EMBL" id="TFK33254.1"/>
    </source>
</evidence>
<comment type="similarity">
    <text evidence="1">Belongs to the lunapark family.</text>
</comment>
<dbReference type="EMBL" id="ML213651">
    <property type="protein sequence ID" value="TFK33254.1"/>
    <property type="molecule type" value="Genomic_DNA"/>
</dbReference>
<comment type="domain">
    <text evidence="1">The C4-type zinc finger motif is necessary both for its ER three-way tubular junction localization and formation.</text>
</comment>
<feature type="transmembrane region" description="Helical" evidence="1">
    <location>
        <begin position="85"/>
        <end position="105"/>
    </location>
</feature>
<keyword evidence="1" id="KW-0472">Membrane</keyword>
<feature type="region of interest" description="Disordered" evidence="2">
    <location>
        <begin position="282"/>
        <end position="355"/>
    </location>
</feature>
<dbReference type="GO" id="GO:0071788">
    <property type="term" value="P:endoplasmic reticulum tubular network maintenance"/>
    <property type="evidence" value="ECO:0007669"/>
    <property type="project" value="UniProtKB-UniRule"/>
</dbReference>
<feature type="region of interest" description="Disordered" evidence="2">
    <location>
        <begin position="174"/>
        <end position="221"/>
    </location>
</feature>
<evidence type="ECO:0000313" key="5">
    <source>
        <dbReference type="Proteomes" id="UP000308652"/>
    </source>
</evidence>
<reference evidence="4 5" key="1">
    <citation type="journal article" date="2019" name="Nat. Ecol. Evol.">
        <title>Megaphylogeny resolves global patterns of mushroom evolution.</title>
        <authorList>
            <person name="Varga T."/>
            <person name="Krizsan K."/>
            <person name="Foldi C."/>
            <person name="Dima B."/>
            <person name="Sanchez-Garcia M."/>
            <person name="Sanchez-Ramirez S."/>
            <person name="Szollosi G.J."/>
            <person name="Szarkandi J.G."/>
            <person name="Papp V."/>
            <person name="Albert L."/>
            <person name="Andreopoulos W."/>
            <person name="Angelini C."/>
            <person name="Antonin V."/>
            <person name="Barry K.W."/>
            <person name="Bougher N.L."/>
            <person name="Buchanan P."/>
            <person name="Buyck B."/>
            <person name="Bense V."/>
            <person name="Catcheside P."/>
            <person name="Chovatia M."/>
            <person name="Cooper J."/>
            <person name="Damon W."/>
            <person name="Desjardin D."/>
            <person name="Finy P."/>
            <person name="Geml J."/>
            <person name="Haridas S."/>
            <person name="Hughes K."/>
            <person name="Justo A."/>
            <person name="Karasinski D."/>
            <person name="Kautmanova I."/>
            <person name="Kiss B."/>
            <person name="Kocsube S."/>
            <person name="Kotiranta H."/>
            <person name="LaButti K.M."/>
            <person name="Lechner B.E."/>
            <person name="Liimatainen K."/>
            <person name="Lipzen A."/>
            <person name="Lukacs Z."/>
            <person name="Mihaltcheva S."/>
            <person name="Morgado L.N."/>
            <person name="Niskanen T."/>
            <person name="Noordeloos M.E."/>
            <person name="Ohm R.A."/>
            <person name="Ortiz-Santana B."/>
            <person name="Ovrebo C."/>
            <person name="Racz N."/>
            <person name="Riley R."/>
            <person name="Savchenko A."/>
            <person name="Shiryaev A."/>
            <person name="Soop K."/>
            <person name="Spirin V."/>
            <person name="Szebenyi C."/>
            <person name="Tomsovsky M."/>
            <person name="Tulloss R.E."/>
            <person name="Uehling J."/>
            <person name="Grigoriev I.V."/>
            <person name="Vagvolgyi C."/>
            <person name="Papp T."/>
            <person name="Martin F.M."/>
            <person name="Miettinen O."/>
            <person name="Hibbett D.S."/>
            <person name="Nagy L.G."/>
        </authorList>
    </citation>
    <scope>NUCLEOTIDE SEQUENCE [LARGE SCALE GENOMIC DNA]</scope>
    <source>
        <strain evidence="4 5">CBS 166.37</strain>
    </source>
</reference>
<accession>A0A5C3LJF8</accession>
<evidence type="ECO:0000259" key="3">
    <source>
        <dbReference type="Pfam" id="PF10058"/>
    </source>
</evidence>
<dbReference type="GO" id="GO:0098826">
    <property type="term" value="C:endoplasmic reticulum tubular network membrane"/>
    <property type="evidence" value="ECO:0007669"/>
    <property type="project" value="UniProtKB-UniRule"/>
</dbReference>
<organism evidence="4 5">
    <name type="scientific">Crucibulum laeve</name>
    <dbReference type="NCBI Taxonomy" id="68775"/>
    <lineage>
        <taxon>Eukaryota</taxon>
        <taxon>Fungi</taxon>
        <taxon>Dikarya</taxon>
        <taxon>Basidiomycota</taxon>
        <taxon>Agaricomycotina</taxon>
        <taxon>Agaricomycetes</taxon>
        <taxon>Agaricomycetidae</taxon>
        <taxon>Agaricales</taxon>
        <taxon>Agaricineae</taxon>
        <taxon>Nidulariaceae</taxon>
        <taxon>Crucibulum</taxon>
    </lineage>
</organism>
<dbReference type="PANTHER" id="PTHR22166:SF12">
    <property type="entry name" value="ENDOPLASMIC RETICULUM JUNCTION FORMATION PROTEIN LUNAPARK"/>
    <property type="match status" value="1"/>
</dbReference>
<feature type="domain" description="Lunapark zinc ribbon" evidence="3">
    <location>
        <begin position="223"/>
        <end position="279"/>
    </location>
</feature>
<name>A0A5C3LJF8_9AGAR</name>
<keyword evidence="1" id="KW-0863">Zinc-finger</keyword>
<evidence type="ECO:0000256" key="2">
    <source>
        <dbReference type="SAM" id="MobiDB-lite"/>
    </source>
</evidence>
<dbReference type="GO" id="GO:1903373">
    <property type="term" value="P:positive regulation of endoplasmic reticulum tubular network organization"/>
    <property type="evidence" value="ECO:0007669"/>
    <property type="project" value="UniProtKB-UniRule"/>
</dbReference>
<evidence type="ECO:0000256" key="1">
    <source>
        <dbReference type="RuleBase" id="RU367073"/>
    </source>
</evidence>
<feature type="transmembrane region" description="Helical" evidence="1">
    <location>
        <begin position="45"/>
        <end position="65"/>
    </location>
</feature>
<dbReference type="GO" id="GO:0008270">
    <property type="term" value="F:zinc ion binding"/>
    <property type="evidence" value="ECO:0007669"/>
    <property type="project" value="UniProtKB-KW"/>
</dbReference>
<sequence>MSFLTRLFKKKADDDYETIFSTLAADIQKRQVQLSEIRLRERRTTLMVTLYTLAAWVAYVSMWYMNVLPTFNNPTLSRDNGLGKAIKGAPVVVGPIVILFIRRIVQIWYQRKGDAEEKSLQSLLKQQRSKVEEIKKKTNFYSTRDLIQKYDDSTPMNTPLRQRIVLGQPQLVTPQRMPARPAGPPNTDPNSAFQTPARPNPSLQAHLTPSTPSFATGPPRKQWYDKLADALLGDEETAAGPPSSRYALICEKCFAHNGLVKESMWEDAQYVCPKCNHFNASARSKKQGGHNLSPMSASTSPSSRPESRQPSTSPAQASRHLSPAPPSGSPAREQERDAPTVDGADASLMEVDVQG</sequence>
<dbReference type="OrthoDB" id="1725934at2759"/>
<feature type="compositionally biased region" description="Low complexity" evidence="2">
    <location>
        <begin position="293"/>
        <end position="314"/>
    </location>
</feature>
<comment type="function">
    <text evidence="1">Plays a role in determining ER morphology.</text>
</comment>
<comment type="subcellular location">
    <subcellularLocation>
        <location evidence="1">Endoplasmic reticulum membrane</location>
        <topology evidence="1">Multi-pass membrane protein</topology>
    </subcellularLocation>
</comment>
<keyword evidence="1" id="KW-0256">Endoplasmic reticulum</keyword>
<keyword evidence="1" id="KW-0479">Metal-binding</keyword>
<gene>
    <name evidence="4" type="ORF">BDQ12DRAFT_691308</name>
</gene>
<keyword evidence="1" id="KW-0812">Transmembrane</keyword>
<dbReference type="InterPro" id="IPR019273">
    <property type="entry name" value="Lunapark_Znf"/>
</dbReference>
<dbReference type="STRING" id="68775.A0A5C3LJF8"/>
<keyword evidence="1" id="KW-1133">Transmembrane helix</keyword>
<proteinExistence type="inferred from homology"/>
<dbReference type="InterPro" id="IPR040115">
    <property type="entry name" value="Lnp"/>
</dbReference>
<keyword evidence="1" id="KW-0862">Zinc</keyword>
<dbReference type="Proteomes" id="UP000308652">
    <property type="component" value="Unassembled WGS sequence"/>
</dbReference>
<keyword evidence="5" id="KW-1185">Reference proteome</keyword>
<dbReference type="PANTHER" id="PTHR22166">
    <property type="entry name" value="ENDOPLASMIC RETICULUM JUNCTION FORMATION PROTEIN LUNAPARK"/>
    <property type="match status" value="1"/>
</dbReference>
<dbReference type="AlphaFoldDB" id="A0A5C3LJF8"/>
<dbReference type="Pfam" id="PF10058">
    <property type="entry name" value="Zn_ribbon_10"/>
    <property type="match status" value="1"/>
</dbReference>